<sequence length="322" mass="36810">MIANLSKFSRPNLSLPTPCTWPVTRRSAVLVLLFVGARGELRVLLTKRSRKLRSFGGHVSLPGGKADNGTESFQDVALRETEEEIGLPRDPSILRNEYGLQVDRVCEALPHYLSKTFLSVKPLVCFMYNSKFASGNVKRFEEPLNISKIFAKLNVGETSSLFSIPLSDLVCHEHKDWKGYKPEYIAHEEQVYKWGGLRWPLRYYYYPMENVGESQWVKDVLDESSGDEQFKSVLCKNVWGLTAKILYDVARIAHGAVTGENSDSQVGHEDLIYGLHEFGSQMRDRSRTDWELGMIENSRHFKYADVIPSFYLEHVKKCTAKY</sequence>
<accession>A0A0A8L4M7</accession>
<comment type="caution">
    <text evidence="8">The sequence shown here is derived from an EMBL/GenBank/DDBJ whole genome shotgun (WGS) entry which is preliminary data.</text>
</comment>
<dbReference type="CDD" id="cd03426">
    <property type="entry name" value="NUDIX_CoAse_Nudt7"/>
    <property type="match status" value="1"/>
</dbReference>
<dbReference type="PANTHER" id="PTHR12992">
    <property type="entry name" value="NUDIX HYDROLASE"/>
    <property type="match status" value="1"/>
</dbReference>
<evidence type="ECO:0000256" key="1">
    <source>
        <dbReference type="ARBA" id="ARBA00001936"/>
    </source>
</evidence>
<evidence type="ECO:0000256" key="2">
    <source>
        <dbReference type="ARBA" id="ARBA00001946"/>
    </source>
</evidence>
<comment type="cofactor">
    <cofactor evidence="1">
        <name>Mn(2+)</name>
        <dbReference type="ChEBI" id="CHEBI:29035"/>
    </cofactor>
</comment>
<evidence type="ECO:0000259" key="7">
    <source>
        <dbReference type="PROSITE" id="PS51462"/>
    </source>
</evidence>
<dbReference type="Pfam" id="PF00293">
    <property type="entry name" value="NUDIX"/>
    <property type="match status" value="1"/>
</dbReference>
<feature type="domain" description="Nudix hydrolase" evidence="7">
    <location>
        <begin position="24"/>
        <end position="197"/>
    </location>
</feature>
<evidence type="ECO:0000313" key="8">
    <source>
        <dbReference type="EMBL" id="CDO94024.1"/>
    </source>
</evidence>
<comment type="cofactor">
    <cofactor evidence="2">
        <name>Mg(2+)</name>
        <dbReference type="ChEBI" id="CHEBI:18420"/>
    </cofactor>
</comment>
<evidence type="ECO:0000256" key="4">
    <source>
        <dbReference type="ARBA" id="ARBA00022801"/>
    </source>
</evidence>
<evidence type="ECO:0000256" key="3">
    <source>
        <dbReference type="ARBA" id="ARBA00022723"/>
    </source>
</evidence>
<dbReference type="SUPFAM" id="SSF55811">
    <property type="entry name" value="Nudix"/>
    <property type="match status" value="1"/>
</dbReference>
<dbReference type="Proteomes" id="UP000031516">
    <property type="component" value="Unassembled WGS sequence"/>
</dbReference>
<gene>
    <name evidence="8" type="ORF">KLDO_g2309</name>
</gene>
<keyword evidence="3" id="KW-0479">Metal-binding</keyword>
<dbReference type="OrthoDB" id="206213at2759"/>
<dbReference type="InterPro" id="IPR000086">
    <property type="entry name" value="NUDIX_hydrolase_dom"/>
</dbReference>
<dbReference type="GO" id="GO:0015938">
    <property type="term" value="P:coenzyme A catabolic process"/>
    <property type="evidence" value="ECO:0007669"/>
    <property type="project" value="TreeGrafter"/>
</dbReference>
<dbReference type="PANTHER" id="PTHR12992:SF24">
    <property type="entry name" value="PEROXISOMAL COENZYME A DIPHOSPHATASE NUDT7"/>
    <property type="match status" value="1"/>
</dbReference>
<evidence type="ECO:0000256" key="6">
    <source>
        <dbReference type="ARBA" id="ARBA00023211"/>
    </source>
</evidence>
<organism evidence="8 9">
    <name type="scientific">Kluyveromyces dobzhanskii CBS 2104</name>
    <dbReference type="NCBI Taxonomy" id="1427455"/>
    <lineage>
        <taxon>Eukaryota</taxon>
        <taxon>Fungi</taxon>
        <taxon>Dikarya</taxon>
        <taxon>Ascomycota</taxon>
        <taxon>Saccharomycotina</taxon>
        <taxon>Saccharomycetes</taxon>
        <taxon>Saccharomycetales</taxon>
        <taxon>Saccharomycetaceae</taxon>
        <taxon>Kluyveromyces</taxon>
    </lineage>
</organism>
<dbReference type="EMBL" id="CCBQ010000027">
    <property type="protein sequence ID" value="CDO94024.1"/>
    <property type="molecule type" value="Genomic_DNA"/>
</dbReference>
<dbReference type="InterPro" id="IPR045121">
    <property type="entry name" value="CoAse"/>
</dbReference>
<keyword evidence="6" id="KW-0464">Manganese</keyword>
<protein>
    <submittedName>
        <fullName evidence="8">WGS project CCBQ000000000 data, contig 00102</fullName>
    </submittedName>
</protein>
<name>A0A0A8L4M7_9SACH</name>
<evidence type="ECO:0000313" key="9">
    <source>
        <dbReference type="Proteomes" id="UP000031516"/>
    </source>
</evidence>
<keyword evidence="4" id="KW-0378">Hydrolase</keyword>
<dbReference type="GO" id="GO:0010945">
    <property type="term" value="F:coenzyme A diphosphatase activity"/>
    <property type="evidence" value="ECO:0007669"/>
    <property type="project" value="InterPro"/>
</dbReference>
<dbReference type="GO" id="GO:0046872">
    <property type="term" value="F:metal ion binding"/>
    <property type="evidence" value="ECO:0007669"/>
    <property type="project" value="UniProtKB-KW"/>
</dbReference>
<dbReference type="AlphaFoldDB" id="A0A0A8L4M7"/>
<keyword evidence="9" id="KW-1185">Reference proteome</keyword>
<evidence type="ECO:0000256" key="5">
    <source>
        <dbReference type="ARBA" id="ARBA00022842"/>
    </source>
</evidence>
<reference evidence="8 9" key="1">
    <citation type="submission" date="2014-03" db="EMBL/GenBank/DDBJ databases">
        <title>The genome of Kluyveromyces dobzhanskii.</title>
        <authorList>
            <person name="Nystedt B."/>
            <person name="Astrom S."/>
        </authorList>
    </citation>
    <scope>NUCLEOTIDE SEQUENCE [LARGE SCALE GENOMIC DNA]</scope>
    <source>
        <strain evidence="8 9">CBS 2104</strain>
    </source>
</reference>
<dbReference type="PROSITE" id="PS51462">
    <property type="entry name" value="NUDIX"/>
    <property type="match status" value="1"/>
</dbReference>
<proteinExistence type="predicted"/>
<dbReference type="Gene3D" id="3.90.79.10">
    <property type="entry name" value="Nucleoside Triphosphate Pyrophosphohydrolase"/>
    <property type="match status" value="1"/>
</dbReference>
<keyword evidence="5" id="KW-0460">Magnesium</keyword>
<dbReference type="InterPro" id="IPR015797">
    <property type="entry name" value="NUDIX_hydrolase-like_dom_sf"/>
</dbReference>